<dbReference type="Pfam" id="PF04542">
    <property type="entry name" value="Sigma70_r2"/>
    <property type="match status" value="1"/>
</dbReference>
<protein>
    <submittedName>
        <fullName evidence="7">RNA polymerase sigma-70 factor (ECF subfamily)</fullName>
    </submittedName>
</protein>
<evidence type="ECO:0000259" key="5">
    <source>
        <dbReference type="Pfam" id="PF04542"/>
    </source>
</evidence>
<comment type="caution">
    <text evidence="7">The sequence shown here is derived from an EMBL/GenBank/DDBJ whole genome shotgun (WGS) entry which is preliminary data.</text>
</comment>
<dbReference type="Pfam" id="PF08281">
    <property type="entry name" value="Sigma70_r4_2"/>
    <property type="match status" value="1"/>
</dbReference>
<reference evidence="7 8" key="1">
    <citation type="submission" date="2020-08" db="EMBL/GenBank/DDBJ databases">
        <title>Genomic Encyclopedia of Type Strains, Phase IV (KMG-IV): sequencing the most valuable type-strain genomes for metagenomic binning, comparative biology and taxonomic classification.</title>
        <authorList>
            <person name="Goeker M."/>
        </authorList>
    </citation>
    <scope>NUCLEOTIDE SEQUENCE [LARGE SCALE GENOMIC DNA]</scope>
    <source>
        <strain evidence="7 8">DSM 26723</strain>
    </source>
</reference>
<dbReference type="PANTHER" id="PTHR43133:SF51">
    <property type="entry name" value="RNA POLYMERASE SIGMA FACTOR"/>
    <property type="match status" value="1"/>
</dbReference>
<dbReference type="PANTHER" id="PTHR43133">
    <property type="entry name" value="RNA POLYMERASE ECF-TYPE SIGMA FACTO"/>
    <property type="match status" value="1"/>
</dbReference>
<dbReference type="Gene3D" id="1.10.1740.10">
    <property type="match status" value="1"/>
</dbReference>
<dbReference type="NCBIfam" id="TIGR02937">
    <property type="entry name" value="sigma70-ECF"/>
    <property type="match status" value="1"/>
</dbReference>
<dbReference type="AlphaFoldDB" id="A0A841HJ85"/>
<evidence type="ECO:0000313" key="7">
    <source>
        <dbReference type="EMBL" id="MBB6093281.1"/>
    </source>
</evidence>
<gene>
    <name evidence="7" type="ORF">HNQ60_002159</name>
</gene>
<dbReference type="GO" id="GO:0016987">
    <property type="term" value="F:sigma factor activity"/>
    <property type="evidence" value="ECO:0007669"/>
    <property type="project" value="UniProtKB-KW"/>
</dbReference>
<dbReference type="InterPro" id="IPR014284">
    <property type="entry name" value="RNA_pol_sigma-70_dom"/>
</dbReference>
<dbReference type="InterPro" id="IPR013325">
    <property type="entry name" value="RNA_pol_sigma_r2"/>
</dbReference>
<dbReference type="Proteomes" id="UP000588068">
    <property type="component" value="Unassembled WGS sequence"/>
</dbReference>
<name>A0A841HJ85_9GAMM</name>
<evidence type="ECO:0000256" key="1">
    <source>
        <dbReference type="ARBA" id="ARBA00010641"/>
    </source>
</evidence>
<feature type="domain" description="RNA polymerase sigma-70 region 2" evidence="5">
    <location>
        <begin position="30"/>
        <end position="91"/>
    </location>
</feature>
<dbReference type="EMBL" id="JACHHZ010000002">
    <property type="protein sequence ID" value="MBB6093281.1"/>
    <property type="molecule type" value="Genomic_DNA"/>
</dbReference>
<dbReference type="InterPro" id="IPR013324">
    <property type="entry name" value="RNA_pol_sigma_r3/r4-like"/>
</dbReference>
<dbReference type="Gene3D" id="1.10.10.10">
    <property type="entry name" value="Winged helix-like DNA-binding domain superfamily/Winged helix DNA-binding domain"/>
    <property type="match status" value="1"/>
</dbReference>
<keyword evidence="3" id="KW-0731">Sigma factor</keyword>
<keyword evidence="2" id="KW-0805">Transcription regulation</keyword>
<sequence>MSESLDRSVELSAGESERRQRFEALCLPFRTDLYRFVFWLCRNRSLTEDVMQETLLRAWRSIGSLGEEKAVRSWLFTIARRELARTFERKQLETIDLDTALESGDAALIADSSTEVNDMRAALLQLDESYREPLMMQVLFGYSTEEIATHMELSVPAVLTRLYRARHLLRKKMLGEAPDESRDDELP</sequence>
<dbReference type="InterPro" id="IPR036388">
    <property type="entry name" value="WH-like_DNA-bd_sf"/>
</dbReference>
<proteinExistence type="inferred from homology"/>
<dbReference type="RefSeq" id="WP_184331465.1">
    <property type="nucleotide sequence ID" value="NZ_JACHHZ010000002.1"/>
</dbReference>
<keyword evidence="8" id="KW-1185">Reference proteome</keyword>
<dbReference type="GO" id="GO:0003677">
    <property type="term" value="F:DNA binding"/>
    <property type="evidence" value="ECO:0007669"/>
    <property type="project" value="InterPro"/>
</dbReference>
<accession>A0A841HJ85</accession>
<dbReference type="InterPro" id="IPR007627">
    <property type="entry name" value="RNA_pol_sigma70_r2"/>
</dbReference>
<comment type="similarity">
    <text evidence="1">Belongs to the sigma-70 factor family. ECF subfamily.</text>
</comment>
<keyword evidence="4" id="KW-0804">Transcription</keyword>
<evidence type="ECO:0000256" key="4">
    <source>
        <dbReference type="ARBA" id="ARBA00023163"/>
    </source>
</evidence>
<dbReference type="SUPFAM" id="SSF88946">
    <property type="entry name" value="Sigma2 domain of RNA polymerase sigma factors"/>
    <property type="match status" value="1"/>
</dbReference>
<evidence type="ECO:0000313" key="8">
    <source>
        <dbReference type="Proteomes" id="UP000588068"/>
    </source>
</evidence>
<evidence type="ECO:0000259" key="6">
    <source>
        <dbReference type="Pfam" id="PF08281"/>
    </source>
</evidence>
<dbReference type="InterPro" id="IPR013249">
    <property type="entry name" value="RNA_pol_sigma70_r4_t2"/>
</dbReference>
<dbReference type="GO" id="GO:0006352">
    <property type="term" value="P:DNA-templated transcription initiation"/>
    <property type="evidence" value="ECO:0007669"/>
    <property type="project" value="InterPro"/>
</dbReference>
<feature type="domain" description="RNA polymerase sigma factor 70 region 4 type 2" evidence="6">
    <location>
        <begin position="119"/>
        <end position="166"/>
    </location>
</feature>
<evidence type="ECO:0000256" key="3">
    <source>
        <dbReference type="ARBA" id="ARBA00023082"/>
    </source>
</evidence>
<dbReference type="InterPro" id="IPR039425">
    <property type="entry name" value="RNA_pol_sigma-70-like"/>
</dbReference>
<dbReference type="SUPFAM" id="SSF88659">
    <property type="entry name" value="Sigma3 and sigma4 domains of RNA polymerase sigma factors"/>
    <property type="match status" value="1"/>
</dbReference>
<evidence type="ECO:0000256" key="2">
    <source>
        <dbReference type="ARBA" id="ARBA00023015"/>
    </source>
</evidence>
<organism evidence="7 8">
    <name type="scientific">Povalibacter uvarum</name>
    <dbReference type="NCBI Taxonomy" id="732238"/>
    <lineage>
        <taxon>Bacteria</taxon>
        <taxon>Pseudomonadati</taxon>
        <taxon>Pseudomonadota</taxon>
        <taxon>Gammaproteobacteria</taxon>
        <taxon>Steroidobacterales</taxon>
        <taxon>Steroidobacteraceae</taxon>
        <taxon>Povalibacter</taxon>
    </lineage>
</organism>